<proteinExistence type="predicted"/>
<evidence type="ECO:0000256" key="6">
    <source>
        <dbReference type="SAM" id="Phobius"/>
    </source>
</evidence>
<accession>A0A7S4VKB2</accession>
<keyword evidence="2 6" id="KW-0812">Transmembrane</keyword>
<dbReference type="InterPro" id="IPR021940">
    <property type="entry name" value="CER1-like_C"/>
</dbReference>
<feature type="region of interest" description="Disordered" evidence="5">
    <location>
        <begin position="619"/>
        <end position="672"/>
    </location>
</feature>
<feature type="compositionally biased region" description="Low complexity" evidence="5">
    <location>
        <begin position="657"/>
        <end position="672"/>
    </location>
</feature>
<keyword evidence="4 6" id="KW-0472">Membrane</keyword>
<dbReference type="GO" id="GO:0005506">
    <property type="term" value="F:iron ion binding"/>
    <property type="evidence" value="ECO:0007669"/>
    <property type="project" value="InterPro"/>
</dbReference>
<dbReference type="GO" id="GO:0016491">
    <property type="term" value="F:oxidoreductase activity"/>
    <property type="evidence" value="ECO:0007669"/>
    <property type="project" value="InterPro"/>
</dbReference>
<feature type="domain" description="Fatty acid hydroxylase" evidence="7">
    <location>
        <begin position="123"/>
        <end position="261"/>
    </location>
</feature>
<dbReference type="PANTHER" id="PTHR11863">
    <property type="entry name" value="STEROL DESATURASE"/>
    <property type="match status" value="1"/>
</dbReference>
<evidence type="ECO:0000256" key="1">
    <source>
        <dbReference type="ARBA" id="ARBA00004141"/>
    </source>
</evidence>
<name>A0A7S4VKB2_9DINO</name>
<dbReference type="Pfam" id="PF12076">
    <property type="entry name" value="CER1-like_C"/>
    <property type="match status" value="1"/>
</dbReference>
<dbReference type="GO" id="GO:0008610">
    <property type="term" value="P:lipid biosynthetic process"/>
    <property type="evidence" value="ECO:0007669"/>
    <property type="project" value="InterPro"/>
</dbReference>
<evidence type="ECO:0000256" key="3">
    <source>
        <dbReference type="ARBA" id="ARBA00022989"/>
    </source>
</evidence>
<evidence type="ECO:0000256" key="4">
    <source>
        <dbReference type="ARBA" id="ARBA00023136"/>
    </source>
</evidence>
<gene>
    <name evidence="9" type="ORF">AMON00008_LOCUS52715</name>
</gene>
<evidence type="ECO:0000256" key="5">
    <source>
        <dbReference type="SAM" id="MobiDB-lite"/>
    </source>
</evidence>
<dbReference type="InterPro" id="IPR006694">
    <property type="entry name" value="Fatty_acid_hydroxylase"/>
</dbReference>
<keyword evidence="3 6" id="KW-1133">Transmembrane helix</keyword>
<comment type="subcellular location">
    <subcellularLocation>
        <location evidence="1">Membrane</location>
        <topology evidence="1">Multi-pass membrane protein</topology>
    </subcellularLocation>
</comment>
<dbReference type="AlphaFoldDB" id="A0A7S4VKB2"/>
<evidence type="ECO:0000259" key="7">
    <source>
        <dbReference type="Pfam" id="PF04116"/>
    </source>
</evidence>
<feature type="domain" description="Very-long-chain aldehyde decarbonylase CER1-like C-terminal" evidence="8">
    <location>
        <begin position="444"/>
        <end position="612"/>
    </location>
</feature>
<evidence type="ECO:0000313" key="9">
    <source>
        <dbReference type="EMBL" id="CAE4650506.1"/>
    </source>
</evidence>
<sequence>MWVTPDDLESMRWWSRYLVYPLTCIAAAALGNWHLVPHLMLGTLCRYAANLFVTFLSKLDTVAEPRRIHRANPPARQHLRELDWDGALLFSPAAFVLVDAVTPWLRADWVVPLDWSSLLACFVGHYLVVEPVYYVYHRWLHTPDVYRLSHAHHHSSIITEAVSGTSHPMLELLGYLANFSFPFLVPAWCGLFSYELIYVYFVWFDLMNCIGHCNFEAMPRILQWGPLKYLVYNSCFHSLHHSKFKYNYCLFCPLWDYLCGTAHPTSEALYAKVLSQPPRKLDAVFLGHGHFAYSMVHLPWLSPYLATHEHRLRWWMAPLQPLLALWAVVCRYCMPTACVQRYQFLGTQCATWCLPVTGHFFLMRSQKRAISDMIMKAVLDADGAGARYLGLGALNKAQWINHGGEDIVRQLPPGCSIKIVHGNTLTAAAVFQALLHHTQPSDEIFMTGSTSKIGRALCLLLARRGNVVRMLSSCDARFEEIRADAGPHADKLKRARAHSESTGCRAWVIGKQMSEAEILEHIPLGGVIVDYAVPHVPAHVAQRYCYINGAALSYDSRDCDLTFCHDVPGTMPACLAATIIHAREDSGRHECGEINENDVEEWWDKATRHGFRLECLSGCPKSPSSDSSRSPPRRKRSRDEEDEAAMQVEPAAEGVLRATRARTAAAGGRALD</sequence>
<protein>
    <recommendedName>
        <fullName evidence="10">Fatty acid hydroxylase domain-containing protein</fullName>
    </recommendedName>
</protein>
<reference evidence="9" key="1">
    <citation type="submission" date="2021-01" db="EMBL/GenBank/DDBJ databases">
        <authorList>
            <person name="Corre E."/>
            <person name="Pelletier E."/>
            <person name="Niang G."/>
            <person name="Scheremetjew M."/>
            <person name="Finn R."/>
            <person name="Kale V."/>
            <person name="Holt S."/>
            <person name="Cochrane G."/>
            <person name="Meng A."/>
            <person name="Brown T."/>
            <person name="Cohen L."/>
        </authorList>
    </citation>
    <scope>NUCLEOTIDE SEQUENCE</scope>
    <source>
        <strain evidence="9">CCMP3105</strain>
    </source>
</reference>
<dbReference type="InterPro" id="IPR050307">
    <property type="entry name" value="Sterol_Desaturase_Related"/>
</dbReference>
<evidence type="ECO:0008006" key="10">
    <source>
        <dbReference type="Google" id="ProtNLM"/>
    </source>
</evidence>
<dbReference type="EMBL" id="HBNR01074225">
    <property type="protein sequence ID" value="CAE4650506.1"/>
    <property type="molecule type" value="Transcribed_RNA"/>
</dbReference>
<dbReference type="Pfam" id="PF04116">
    <property type="entry name" value="FA_hydroxylase"/>
    <property type="match status" value="1"/>
</dbReference>
<dbReference type="GO" id="GO:0016020">
    <property type="term" value="C:membrane"/>
    <property type="evidence" value="ECO:0007669"/>
    <property type="project" value="UniProtKB-SubCell"/>
</dbReference>
<feature type="transmembrane region" description="Helical" evidence="6">
    <location>
        <begin position="17"/>
        <end position="36"/>
    </location>
</feature>
<organism evidence="9">
    <name type="scientific">Alexandrium monilatum</name>
    <dbReference type="NCBI Taxonomy" id="311494"/>
    <lineage>
        <taxon>Eukaryota</taxon>
        <taxon>Sar</taxon>
        <taxon>Alveolata</taxon>
        <taxon>Dinophyceae</taxon>
        <taxon>Gonyaulacales</taxon>
        <taxon>Pyrocystaceae</taxon>
        <taxon>Alexandrium</taxon>
    </lineage>
</organism>
<feature type="compositionally biased region" description="Low complexity" evidence="5">
    <location>
        <begin position="620"/>
        <end position="630"/>
    </location>
</feature>
<evidence type="ECO:0000259" key="8">
    <source>
        <dbReference type="Pfam" id="PF12076"/>
    </source>
</evidence>
<evidence type="ECO:0000256" key="2">
    <source>
        <dbReference type="ARBA" id="ARBA00022692"/>
    </source>
</evidence>